<dbReference type="AlphaFoldDB" id="A0A2A6RIP2"/>
<feature type="transmembrane region" description="Helical" evidence="1">
    <location>
        <begin position="58"/>
        <end position="82"/>
    </location>
</feature>
<dbReference type="RefSeq" id="WP_097644158.1">
    <property type="nucleotide sequence ID" value="NZ_NQWI01000044.1"/>
</dbReference>
<gene>
    <name evidence="2" type="ORF">CJ255_11025</name>
</gene>
<comment type="caution">
    <text evidence="2">The sequence shown here is derived from an EMBL/GenBank/DDBJ whole genome shotgun (WGS) entry which is preliminary data.</text>
</comment>
<evidence type="ECO:0000313" key="3">
    <source>
        <dbReference type="Proteomes" id="UP000220527"/>
    </source>
</evidence>
<dbReference type="Pfam" id="PF22765">
    <property type="entry name" value="DUF7010"/>
    <property type="match status" value="1"/>
</dbReference>
<feature type="transmembrane region" description="Helical" evidence="1">
    <location>
        <begin position="30"/>
        <end position="52"/>
    </location>
</feature>
<protein>
    <submittedName>
        <fullName evidence="2">Uncharacterized protein</fullName>
    </submittedName>
</protein>
<proteinExistence type="predicted"/>
<keyword evidence="3" id="KW-1185">Reference proteome</keyword>
<keyword evidence="1" id="KW-1133">Transmembrane helix</keyword>
<keyword evidence="1" id="KW-0472">Membrane</keyword>
<feature type="transmembrane region" description="Helical" evidence="1">
    <location>
        <begin position="94"/>
        <end position="116"/>
    </location>
</feature>
<sequence>MRPIHHPPTTPPLAPAGMTIDAAQREMRTAFLGGFGGQFVAGLIWLVAAALGSWFAPIYGMAALFFGSMAIFPLTQFVVRLLGRPGAVSPTNGLWALGAQTAFTVPPSFLLVGAATLYQMHWFFPAAMIVVGVHYLPFITLYGMRMFGALAIVLVVAGAGLGLYGPPLFSLGGWVTGAVLLGFAFLGRHFVLQEERQG</sequence>
<dbReference type="Proteomes" id="UP000220527">
    <property type="component" value="Unassembled WGS sequence"/>
</dbReference>
<dbReference type="OrthoDB" id="5114860at2"/>
<keyword evidence="1" id="KW-0812">Transmembrane</keyword>
<feature type="transmembrane region" description="Helical" evidence="1">
    <location>
        <begin position="171"/>
        <end position="191"/>
    </location>
</feature>
<evidence type="ECO:0000313" key="2">
    <source>
        <dbReference type="EMBL" id="PDW02994.1"/>
    </source>
</evidence>
<evidence type="ECO:0000256" key="1">
    <source>
        <dbReference type="SAM" id="Phobius"/>
    </source>
</evidence>
<name>A0A2A6RIP2_9CHLR</name>
<feature type="transmembrane region" description="Helical" evidence="1">
    <location>
        <begin position="122"/>
        <end position="139"/>
    </location>
</feature>
<dbReference type="InterPro" id="IPR053824">
    <property type="entry name" value="DUF7010"/>
</dbReference>
<organism evidence="2 3">
    <name type="scientific">Candidatus Viridilinea mediisalina</name>
    <dbReference type="NCBI Taxonomy" id="2024553"/>
    <lineage>
        <taxon>Bacteria</taxon>
        <taxon>Bacillati</taxon>
        <taxon>Chloroflexota</taxon>
        <taxon>Chloroflexia</taxon>
        <taxon>Chloroflexales</taxon>
        <taxon>Chloroflexineae</taxon>
        <taxon>Oscillochloridaceae</taxon>
        <taxon>Candidatus Viridilinea</taxon>
    </lineage>
</organism>
<dbReference type="EMBL" id="NQWI01000044">
    <property type="protein sequence ID" value="PDW02994.1"/>
    <property type="molecule type" value="Genomic_DNA"/>
</dbReference>
<accession>A0A2A6RIP2</accession>
<feature type="transmembrane region" description="Helical" evidence="1">
    <location>
        <begin position="146"/>
        <end position="165"/>
    </location>
</feature>
<reference evidence="3" key="1">
    <citation type="submission" date="2017-08" db="EMBL/GenBank/DDBJ databases">
        <authorList>
            <person name="Grouzdev D.S."/>
            <person name="Gaisin V.A."/>
            <person name="Rysina M.S."/>
            <person name="Gorlenko V.M."/>
        </authorList>
    </citation>
    <scope>NUCLEOTIDE SEQUENCE [LARGE SCALE GENOMIC DNA]</scope>
    <source>
        <strain evidence="3">Kir15-3F</strain>
    </source>
</reference>